<feature type="compositionally biased region" description="Basic and acidic residues" evidence="1">
    <location>
        <begin position="1"/>
        <end position="10"/>
    </location>
</feature>
<accession>A0A9D4B5Q4</accession>
<feature type="region of interest" description="Disordered" evidence="1">
    <location>
        <begin position="1"/>
        <end position="37"/>
    </location>
</feature>
<reference evidence="2" key="1">
    <citation type="submission" date="2021-09" db="EMBL/GenBank/DDBJ databases">
        <title>The genome of Mauremys mutica provides insights into the evolution of semi-aquatic lifestyle.</title>
        <authorList>
            <person name="Gong S."/>
            <person name="Gao Y."/>
        </authorList>
    </citation>
    <scope>NUCLEOTIDE SEQUENCE</scope>
    <source>
        <strain evidence="2">MM-2020</strain>
        <tissue evidence="2">Muscle</tissue>
    </source>
</reference>
<feature type="region of interest" description="Disordered" evidence="1">
    <location>
        <begin position="278"/>
        <end position="357"/>
    </location>
</feature>
<comment type="caution">
    <text evidence="2">The sequence shown here is derived from an EMBL/GenBank/DDBJ whole genome shotgun (WGS) entry which is preliminary data.</text>
</comment>
<feature type="compositionally biased region" description="Pro residues" evidence="1">
    <location>
        <begin position="342"/>
        <end position="357"/>
    </location>
</feature>
<dbReference type="Proteomes" id="UP000827986">
    <property type="component" value="Unassembled WGS sequence"/>
</dbReference>
<feature type="compositionally biased region" description="Low complexity" evidence="1">
    <location>
        <begin position="285"/>
        <end position="295"/>
    </location>
</feature>
<name>A0A9D4B5Q4_9SAUR</name>
<keyword evidence="3" id="KW-1185">Reference proteome</keyword>
<sequence>MHSQHDKASEDAGGAEDQVDNAQEGVLATHPGNSAEDDLLAALEGEDGVVVGDVEAVGALGQARGEVALTHAAVELAEGRQSSGAHPHNEVLVDEAGIVEVALVQHVGSMGPVGRLGCALEGGLQAAIDEFGVAELDVGVGPPGDASVVQGHGVEGAVGQVVEGEGVIEEAVGDGPAGGDGDALGVRAEGAALRGWVAQPRGVPAELQVVAGDAVAPVVLVVVGELVVEAHGPREALGQLEAQRAGAGPGPGPAGVGAAGAVVAAARRPGVVELQLADGGRGEVQPQPQRQAGQARAEEERQRRARRQQRLPGREALLGEGRVIRLVPGGRLRARHGAPLKRPGPPQSEPAPPAPAR</sequence>
<evidence type="ECO:0000313" key="3">
    <source>
        <dbReference type="Proteomes" id="UP000827986"/>
    </source>
</evidence>
<gene>
    <name evidence="2" type="ORF">KIL84_005317</name>
</gene>
<protein>
    <submittedName>
        <fullName evidence="2">Uncharacterized protein</fullName>
    </submittedName>
</protein>
<dbReference type="AlphaFoldDB" id="A0A9D4B5Q4"/>
<proteinExistence type="predicted"/>
<dbReference type="EMBL" id="JAHDVG010000468">
    <property type="protein sequence ID" value="KAH1181591.1"/>
    <property type="molecule type" value="Genomic_DNA"/>
</dbReference>
<evidence type="ECO:0000256" key="1">
    <source>
        <dbReference type="SAM" id="MobiDB-lite"/>
    </source>
</evidence>
<evidence type="ECO:0000313" key="2">
    <source>
        <dbReference type="EMBL" id="KAH1181591.1"/>
    </source>
</evidence>
<organism evidence="2 3">
    <name type="scientific">Mauremys mutica</name>
    <name type="common">yellowpond turtle</name>
    <dbReference type="NCBI Taxonomy" id="74926"/>
    <lineage>
        <taxon>Eukaryota</taxon>
        <taxon>Metazoa</taxon>
        <taxon>Chordata</taxon>
        <taxon>Craniata</taxon>
        <taxon>Vertebrata</taxon>
        <taxon>Euteleostomi</taxon>
        <taxon>Archelosauria</taxon>
        <taxon>Testudinata</taxon>
        <taxon>Testudines</taxon>
        <taxon>Cryptodira</taxon>
        <taxon>Durocryptodira</taxon>
        <taxon>Testudinoidea</taxon>
        <taxon>Geoemydidae</taxon>
        <taxon>Geoemydinae</taxon>
        <taxon>Mauremys</taxon>
    </lineage>
</organism>